<protein>
    <submittedName>
        <fullName evidence="1">Uncharacterized protein</fullName>
    </submittedName>
</protein>
<comment type="caution">
    <text evidence="1">The sequence shown here is derived from an EMBL/GenBank/DDBJ whole genome shotgun (WGS) entry which is preliminary data.</text>
</comment>
<dbReference type="Proteomes" id="UP000266327">
    <property type="component" value="Unassembled WGS sequence"/>
</dbReference>
<evidence type="ECO:0000313" key="1">
    <source>
        <dbReference type="EMBL" id="RJG04106.1"/>
    </source>
</evidence>
<organism evidence="1 2">
    <name type="scientific">Noviherbaspirillum sedimenti</name>
    <dbReference type="NCBI Taxonomy" id="2320865"/>
    <lineage>
        <taxon>Bacteria</taxon>
        <taxon>Pseudomonadati</taxon>
        <taxon>Pseudomonadota</taxon>
        <taxon>Betaproteobacteria</taxon>
        <taxon>Burkholderiales</taxon>
        <taxon>Oxalobacteraceae</taxon>
        <taxon>Noviherbaspirillum</taxon>
    </lineage>
</organism>
<sequence>MILHCSNAVLLDDQSISRCQVCILSKMTGNILLARIMTPARKQKKEFACQILDLLKSLSIIDNHYLLA</sequence>
<evidence type="ECO:0000313" key="2">
    <source>
        <dbReference type="Proteomes" id="UP000266327"/>
    </source>
</evidence>
<dbReference type="EMBL" id="QYUQ01000002">
    <property type="protein sequence ID" value="RJG04106.1"/>
    <property type="molecule type" value="Genomic_DNA"/>
</dbReference>
<proteinExistence type="predicted"/>
<keyword evidence="2" id="KW-1185">Reference proteome</keyword>
<accession>A0A3A3GP56</accession>
<dbReference type="AlphaFoldDB" id="A0A3A3GP56"/>
<name>A0A3A3GP56_9BURK</name>
<gene>
    <name evidence="1" type="ORF">D3878_23030</name>
</gene>
<reference evidence="2" key="1">
    <citation type="submission" date="2018-09" db="EMBL/GenBank/DDBJ databases">
        <authorList>
            <person name="Zhu H."/>
        </authorList>
    </citation>
    <scope>NUCLEOTIDE SEQUENCE [LARGE SCALE GENOMIC DNA]</scope>
    <source>
        <strain evidence="2">K1S02-23</strain>
    </source>
</reference>